<protein>
    <submittedName>
        <fullName evidence="4">Tetratricopeptide repeat protein</fullName>
    </submittedName>
</protein>
<dbReference type="RefSeq" id="WP_286662276.1">
    <property type="nucleotide sequence ID" value="NZ_JASZYV010000006.1"/>
</dbReference>
<dbReference type="SMART" id="SM00028">
    <property type="entry name" value="TPR"/>
    <property type="match status" value="4"/>
</dbReference>
<evidence type="ECO:0000313" key="4">
    <source>
        <dbReference type="EMBL" id="MDM0047160.1"/>
    </source>
</evidence>
<dbReference type="PROSITE" id="PS50293">
    <property type="entry name" value="TPR_REGION"/>
    <property type="match status" value="1"/>
</dbReference>
<dbReference type="Pfam" id="PF13411">
    <property type="entry name" value="MerR_1"/>
    <property type="match status" value="1"/>
</dbReference>
<dbReference type="InterPro" id="IPR019734">
    <property type="entry name" value="TPR_rpt"/>
</dbReference>
<organism evidence="4 5">
    <name type="scientific">Variovorax dokdonensis</name>
    <dbReference type="NCBI Taxonomy" id="344883"/>
    <lineage>
        <taxon>Bacteria</taxon>
        <taxon>Pseudomonadati</taxon>
        <taxon>Pseudomonadota</taxon>
        <taxon>Betaproteobacteria</taxon>
        <taxon>Burkholderiales</taxon>
        <taxon>Comamonadaceae</taxon>
        <taxon>Variovorax</taxon>
    </lineage>
</organism>
<evidence type="ECO:0000256" key="2">
    <source>
        <dbReference type="SAM" id="MobiDB-lite"/>
    </source>
</evidence>
<feature type="repeat" description="TPR" evidence="1">
    <location>
        <begin position="196"/>
        <end position="229"/>
    </location>
</feature>
<name>A0ABT7NGS6_9BURK</name>
<sequence length="297" mass="32603">MTSATASLDSTHPYTLRGIMQMLGLSRHSVERLVAMGFVRPQRAPGAGRPWRFSFRDVVLLRTAQELRNARIPTRQLLRSLQRLQQALPHEAPADALRIKAVGDRVAVRWGGAQWDAETGQLLMDFAEGAGSATGSIRTLERPQPRKNPTQTAPAPESVAEQAQALYEQAEALEEADPAAAVRLYWRVVRLLPTHADAYANLGYLLCESGRFAQALALYAQGVACCPRAPLLHYNRAVALEALGKLPEAIASYEASLALDPTLADAHQNLALIHDRLGNKQRAIRHFNACRRLSPQA</sequence>
<dbReference type="Gene3D" id="1.25.40.10">
    <property type="entry name" value="Tetratricopeptide repeat domain"/>
    <property type="match status" value="1"/>
</dbReference>
<feature type="domain" description="HTH merR-type" evidence="3">
    <location>
        <begin position="14"/>
        <end position="77"/>
    </location>
</feature>
<dbReference type="PROSITE" id="PS50005">
    <property type="entry name" value="TPR"/>
    <property type="match status" value="2"/>
</dbReference>
<gene>
    <name evidence="4" type="ORF">QTH91_21895</name>
</gene>
<evidence type="ECO:0000259" key="3">
    <source>
        <dbReference type="Pfam" id="PF13411"/>
    </source>
</evidence>
<reference evidence="4" key="1">
    <citation type="submission" date="2023-06" db="EMBL/GenBank/DDBJ databases">
        <authorList>
            <person name="Jiang Y."/>
            <person name="Liu Q."/>
        </authorList>
    </citation>
    <scope>NUCLEOTIDE SEQUENCE</scope>
    <source>
        <strain evidence="4">CGMCC 1.12089</strain>
    </source>
</reference>
<dbReference type="Gene3D" id="1.10.1660.10">
    <property type="match status" value="1"/>
</dbReference>
<dbReference type="Proteomes" id="UP001174908">
    <property type="component" value="Unassembled WGS sequence"/>
</dbReference>
<proteinExistence type="predicted"/>
<dbReference type="InterPro" id="IPR000551">
    <property type="entry name" value="MerR-type_HTH_dom"/>
</dbReference>
<evidence type="ECO:0000313" key="5">
    <source>
        <dbReference type="Proteomes" id="UP001174908"/>
    </source>
</evidence>
<dbReference type="PANTHER" id="PTHR44998:SF1">
    <property type="entry name" value="UDP-N-ACETYLGLUCOSAMINE--PEPTIDE N-ACETYLGLUCOSAMINYLTRANSFERASE 110 KDA SUBUNIT"/>
    <property type="match status" value="1"/>
</dbReference>
<keyword evidence="5" id="KW-1185">Reference proteome</keyword>
<dbReference type="SUPFAM" id="SSF48452">
    <property type="entry name" value="TPR-like"/>
    <property type="match status" value="1"/>
</dbReference>
<dbReference type="PANTHER" id="PTHR44998">
    <property type="match status" value="1"/>
</dbReference>
<feature type="repeat" description="TPR" evidence="1">
    <location>
        <begin position="230"/>
        <end position="263"/>
    </location>
</feature>
<dbReference type="Pfam" id="PF13414">
    <property type="entry name" value="TPR_11"/>
    <property type="match status" value="1"/>
</dbReference>
<accession>A0ABT7NGS6</accession>
<keyword evidence="1" id="KW-0802">TPR repeat</keyword>
<comment type="caution">
    <text evidence="4">The sequence shown here is derived from an EMBL/GenBank/DDBJ whole genome shotgun (WGS) entry which is preliminary data.</text>
</comment>
<dbReference type="InterPro" id="IPR011990">
    <property type="entry name" value="TPR-like_helical_dom_sf"/>
</dbReference>
<dbReference type="EMBL" id="JASZYV010000006">
    <property type="protein sequence ID" value="MDM0047160.1"/>
    <property type="molecule type" value="Genomic_DNA"/>
</dbReference>
<evidence type="ECO:0000256" key="1">
    <source>
        <dbReference type="PROSITE-ProRule" id="PRU00339"/>
    </source>
</evidence>
<dbReference type="Pfam" id="PF13431">
    <property type="entry name" value="TPR_17"/>
    <property type="match status" value="1"/>
</dbReference>
<feature type="region of interest" description="Disordered" evidence="2">
    <location>
        <begin position="134"/>
        <end position="158"/>
    </location>
</feature>